<dbReference type="Proteomes" id="UP000254282">
    <property type="component" value="Unassembled WGS sequence"/>
</dbReference>
<evidence type="ECO:0000313" key="2">
    <source>
        <dbReference type="Proteomes" id="UP000254282"/>
    </source>
</evidence>
<dbReference type="RefSeq" id="WP_147293653.1">
    <property type="nucleotide sequence ID" value="NZ_UFVR01000004.1"/>
</dbReference>
<sequence length="213" mass="22964">MKKYLFSLLGLVMIVSCEDDSNVIESTDVANSSELAAKSTKDIESNDFTKKVLGNNFVTSDGKTLALSTREKMIADFTAVNKKAPTVHGPFTGTVGVPGANPTDVKISYAQVGNTYPGTGVYIADVYNYYLRAQLPAEAATGWVESVDNPGYSNYTTQTIGFNSNMSTANGNKYVVANTYTMVLKYNMVGQLINAVVPAASGPKTFTYYYLTL</sequence>
<evidence type="ECO:0000313" key="1">
    <source>
        <dbReference type="EMBL" id="SUX48960.1"/>
    </source>
</evidence>
<dbReference type="EMBL" id="UFVR01000004">
    <property type="protein sequence ID" value="SUX48960.1"/>
    <property type="molecule type" value="Genomic_DNA"/>
</dbReference>
<protein>
    <submittedName>
        <fullName evidence="1">Uncharacterized protein</fullName>
    </submittedName>
</protein>
<gene>
    <name evidence="1" type="ORF">NCTC13532_04571</name>
</gene>
<accession>A0A381FQX9</accession>
<name>A0A381FQX9_9FLAO</name>
<reference evidence="1 2" key="1">
    <citation type="submission" date="2018-06" db="EMBL/GenBank/DDBJ databases">
        <authorList>
            <consortium name="Pathogen Informatics"/>
            <person name="Doyle S."/>
        </authorList>
    </citation>
    <scope>NUCLEOTIDE SEQUENCE [LARGE SCALE GENOMIC DNA]</scope>
    <source>
        <strain evidence="1 2">NCTC13532</strain>
    </source>
</reference>
<organism evidence="1 2">
    <name type="scientific">Chryseobacterium indoltheticum</name>
    <dbReference type="NCBI Taxonomy" id="254"/>
    <lineage>
        <taxon>Bacteria</taxon>
        <taxon>Pseudomonadati</taxon>
        <taxon>Bacteroidota</taxon>
        <taxon>Flavobacteriia</taxon>
        <taxon>Flavobacteriales</taxon>
        <taxon>Weeksellaceae</taxon>
        <taxon>Chryseobacterium group</taxon>
        <taxon>Chryseobacterium</taxon>
    </lineage>
</organism>
<dbReference type="AlphaFoldDB" id="A0A381FQX9"/>
<dbReference type="PROSITE" id="PS51257">
    <property type="entry name" value="PROKAR_LIPOPROTEIN"/>
    <property type="match status" value="1"/>
</dbReference>
<proteinExistence type="predicted"/>